<proteinExistence type="inferred from homology"/>
<dbReference type="Gene3D" id="3.40.50.1000">
    <property type="entry name" value="HAD superfamily/HAD-like"/>
    <property type="match status" value="2"/>
</dbReference>
<dbReference type="InterPro" id="IPR023214">
    <property type="entry name" value="HAD_sf"/>
</dbReference>
<dbReference type="Pfam" id="PF13242">
    <property type="entry name" value="Hydrolase_like"/>
    <property type="match status" value="1"/>
</dbReference>
<keyword evidence="2" id="KW-1185">Reference proteome</keyword>
<evidence type="ECO:0000313" key="3">
    <source>
        <dbReference type="RefSeq" id="XP_017778581.1"/>
    </source>
</evidence>
<dbReference type="Pfam" id="PF13344">
    <property type="entry name" value="Hydrolase_6"/>
    <property type="match status" value="1"/>
</dbReference>
<dbReference type="InterPro" id="IPR006357">
    <property type="entry name" value="HAD-SF_hydro_IIA"/>
</dbReference>
<dbReference type="SUPFAM" id="SSF56784">
    <property type="entry name" value="HAD-like"/>
    <property type="match status" value="1"/>
</dbReference>
<reference evidence="3" key="1">
    <citation type="submission" date="2025-08" db="UniProtKB">
        <authorList>
            <consortium name="RefSeq"/>
        </authorList>
    </citation>
    <scope>IDENTIFICATION</scope>
    <source>
        <tissue evidence="3">Whole Larva</tissue>
    </source>
</reference>
<name>A0ABM1MVI1_NICVS</name>
<dbReference type="Proteomes" id="UP000695000">
    <property type="component" value="Unplaced"/>
</dbReference>
<dbReference type="NCBIfam" id="TIGR01460">
    <property type="entry name" value="HAD-SF-IIA"/>
    <property type="match status" value="1"/>
</dbReference>
<organism evidence="2 3">
    <name type="scientific">Nicrophorus vespilloides</name>
    <name type="common">Boreal carrion beetle</name>
    <dbReference type="NCBI Taxonomy" id="110193"/>
    <lineage>
        <taxon>Eukaryota</taxon>
        <taxon>Metazoa</taxon>
        <taxon>Ecdysozoa</taxon>
        <taxon>Arthropoda</taxon>
        <taxon>Hexapoda</taxon>
        <taxon>Insecta</taxon>
        <taxon>Pterygota</taxon>
        <taxon>Neoptera</taxon>
        <taxon>Endopterygota</taxon>
        <taxon>Coleoptera</taxon>
        <taxon>Polyphaga</taxon>
        <taxon>Staphyliniformia</taxon>
        <taxon>Silphidae</taxon>
        <taxon>Nicrophorinae</taxon>
        <taxon>Nicrophorus</taxon>
    </lineage>
</organism>
<dbReference type="PIRSF" id="PIRSF000915">
    <property type="entry name" value="PGP-type_phosphatase"/>
    <property type="match status" value="1"/>
</dbReference>
<gene>
    <name evidence="3" type="primary">LOC108564156</name>
</gene>
<dbReference type="GeneID" id="108564156"/>
<evidence type="ECO:0000313" key="2">
    <source>
        <dbReference type="Proteomes" id="UP000695000"/>
    </source>
</evidence>
<accession>A0ABM1MVI1</accession>
<dbReference type="PANTHER" id="PTHR19288:SF4">
    <property type="entry name" value="RE04130P-RELATED"/>
    <property type="match status" value="1"/>
</dbReference>
<dbReference type="PANTHER" id="PTHR19288">
    <property type="entry name" value="4-NITROPHENYLPHOSPHATASE-RELATED"/>
    <property type="match status" value="1"/>
</dbReference>
<sequence length="303" mass="34402">MVITKPKDLANASQDEVKTFIESFDNIYFDCDGVLMHGVNLIPGVSDTVKILRDLNKNMKIITNNTFRSSAQWNELLMQNRMNFCYDDIVSPTKVVIDYLKKLNFNKKIYVLGTKIFKEALIEAGFDILEFDGEMIFDIDACLDNITDNLDVGAVIVEFDFNLNYSKLLKATMLLNRHDVHFLCCGLDKKYYIKNKMNVLGSFYCINGLETVTNRKPLVCGKPGPLLQSFLASNIGFDPARTLFVGDSMDSDIKFAQFCGFQQLLVFTGITKTSDLEKGFYSELPKYCMDSLGHLHKLIESIK</sequence>
<dbReference type="RefSeq" id="XP_017778581.1">
    <property type="nucleotide sequence ID" value="XM_017923092.1"/>
</dbReference>
<evidence type="ECO:0000256" key="1">
    <source>
        <dbReference type="PIRNR" id="PIRNR000915"/>
    </source>
</evidence>
<protein>
    <submittedName>
        <fullName evidence="3">Phosphoglycolate phosphatase 2-like</fullName>
    </submittedName>
</protein>
<comment type="similarity">
    <text evidence="1">Belongs to the HAD-like hydrolase superfamily.</text>
</comment>
<keyword evidence="1" id="KW-0378">Hydrolase</keyword>
<dbReference type="InterPro" id="IPR036412">
    <property type="entry name" value="HAD-like_sf"/>
</dbReference>